<organism evidence="12 13">
    <name type="scientific">Clytia hemisphaerica</name>
    <dbReference type="NCBI Taxonomy" id="252671"/>
    <lineage>
        <taxon>Eukaryota</taxon>
        <taxon>Metazoa</taxon>
        <taxon>Cnidaria</taxon>
        <taxon>Hydrozoa</taxon>
        <taxon>Hydroidolina</taxon>
        <taxon>Leptothecata</taxon>
        <taxon>Obeliida</taxon>
        <taxon>Clytiidae</taxon>
        <taxon>Clytia</taxon>
    </lineage>
</organism>
<dbReference type="SMART" id="SM00131">
    <property type="entry name" value="KU"/>
    <property type="match status" value="1"/>
</dbReference>
<dbReference type="CDD" id="cd19941">
    <property type="entry name" value="TIL"/>
    <property type="match status" value="3"/>
</dbReference>
<dbReference type="EnsemblMetazoa" id="CLYHEMT008516.2">
    <property type="protein sequence ID" value="CLYHEMP008516.2"/>
    <property type="gene ID" value="CLYHEMG008516"/>
</dbReference>
<feature type="domain" description="VWFC" evidence="9">
    <location>
        <begin position="1227"/>
        <end position="1292"/>
    </location>
</feature>
<dbReference type="SUPFAM" id="SSF57567">
    <property type="entry name" value="Serine protease inhibitors"/>
    <property type="match status" value="2"/>
</dbReference>
<accession>A0A7M5V2C1</accession>
<dbReference type="PANTHER" id="PTHR11339">
    <property type="entry name" value="EXTRACELLULAR MATRIX GLYCOPROTEIN RELATED"/>
    <property type="match status" value="1"/>
</dbReference>
<evidence type="ECO:0000256" key="5">
    <source>
        <dbReference type="ARBA" id="ARBA00023180"/>
    </source>
</evidence>
<dbReference type="PANTHER" id="PTHR11339:SF386">
    <property type="entry name" value="HEMOLECTIN, ISOFORM A"/>
    <property type="match status" value="1"/>
</dbReference>
<evidence type="ECO:0000256" key="7">
    <source>
        <dbReference type="SAM" id="MobiDB-lite"/>
    </source>
</evidence>
<dbReference type="SMART" id="SM00832">
    <property type="entry name" value="C8"/>
    <property type="match status" value="3"/>
</dbReference>
<feature type="disulfide bond" evidence="6">
    <location>
        <begin position="343"/>
        <end position="352"/>
    </location>
</feature>
<dbReference type="PROSITE" id="PS51233">
    <property type="entry name" value="VWFD"/>
    <property type="match status" value="3"/>
</dbReference>
<dbReference type="SMART" id="SM00181">
    <property type="entry name" value="EGF"/>
    <property type="match status" value="5"/>
</dbReference>
<dbReference type="InterPro" id="IPR002919">
    <property type="entry name" value="TIL_dom"/>
</dbReference>
<dbReference type="GO" id="GO:0005615">
    <property type="term" value="C:extracellular space"/>
    <property type="evidence" value="ECO:0007669"/>
    <property type="project" value="TreeGrafter"/>
</dbReference>
<keyword evidence="1" id="KW-0646">Protease inhibitor</keyword>
<reference evidence="12" key="1">
    <citation type="submission" date="2021-01" db="UniProtKB">
        <authorList>
            <consortium name="EnsemblMetazoa"/>
        </authorList>
    </citation>
    <scope>IDENTIFICATION</scope>
</reference>
<dbReference type="InterPro" id="IPR020901">
    <property type="entry name" value="Prtase_inh_Kunz-CS"/>
</dbReference>
<keyword evidence="2" id="KW-0677">Repeat</keyword>
<dbReference type="PROSITE" id="PS50184">
    <property type="entry name" value="VWFC_2"/>
    <property type="match status" value="1"/>
</dbReference>
<keyword evidence="4 6" id="KW-1015">Disulfide bond</keyword>
<keyword evidence="3" id="KW-0722">Serine protease inhibitor</keyword>
<comment type="caution">
    <text evidence="6">Lacks conserved residue(s) required for the propagation of feature annotation.</text>
</comment>
<dbReference type="SUPFAM" id="SSF57362">
    <property type="entry name" value="BPTI-like"/>
    <property type="match status" value="1"/>
</dbReference>
<feature type="domain" description="VWFD" evidence="11">
    <location>
        <begin position="499"/>
        <end position="684"/>
    </location>
</feature>
<dbReference type="GO" id="GO:0004867">
    <property type="term" value="F:serine-type endopeptidase inhibitor activity"/>
    <property type="evidence" value="ECO:0007669"/>
    <property type="project" value="UniProtKB-KW"/>
</dbReference>
<dbReference type="Pfam" id="PF08742">
    <property type="entry name" value="C8"/>
    <property type="match status" value="3"/>
</dbReference>
<dbReference type="EnsemblMetazoa" id="CLYHEMT008516.1">
    <property type="protein sequence ID" value="CLYHEMP008516.1"/>
    <property type="gene ID" value="CLYHEMG008516"/>
</dbReference>
<feature type="region of interest" description="Disordered" evidence="7">
    <location>
        <begin position="1723"/>
        <end position="1777"/>
    </location>
</feature>
<dbReference type="InterPro" id="IPR036880">
    <property type="entry name" value="Kunitz_BPTI_sf"/>
</dbReference>
<dbReference type="InterPro" id="IPR036084">
    <property type="entry name" value="Ser_inhib-like_sf"/>
</dbReference>
<dbReference type="Gene3D" id="4.10.410.10">
    <property type="entry name" value="Pancreatic trypsin inhibitor Kunitz domain"/>
    <property type="match status" value="1"/>
</dbReference>
<protein>
    <submittedName>
        <fullName evidence="12">Uncharacterized protein</fullName>
    </submittedName>
</protein>
<evidence type="ECO:0000256" key="3">
    <source>
        <dbReference type="ARBA" id="ARBA00022900"/>
    </source>
</evidence>
<dbReference type="PROSITE" id="PS50026">
    <property type="entry name" value="EGF_3"/>
    <property type="match status" value="3"/>
</dbReference>
<evidence type="ECO:0000256" key="4">
    <source>
        <dbReference type="ARBA" id="ARBA00023157"/>
    </source>
</evidence>
<dbReference type="Proteomes" id="UP000594262">
    <property type="component" value="Unplaced"/>
</dbReference>
<dbReference type="CDD" id="cd00054">
    <property type="entry name" value="EGF_CA"/>
    <property type="match status" value="1"/>
</dbReference>
<dbReference type="InterPro" id="IPR014853">
    <property type="entry name" value="VWF/SSPO/ZAN-like_Cys-rich_dom"/>
</dbReference>
<dbReference type="Pfam" id="PF25024">
    <property type="entry name" value="EGF_TEN"/>
    <property type="match status" value="1"/>
</dbReference>
<evidence type="ECO:0000313" key="12">
    <source>
        <dbReference type="EnsemblMetazoa" id="CLYHEMP008516.1"/>
    </source>
</evidence>
<feature type="domain" description="EGF-like" evidence="8">
    <location>
        <begin position="252"/>
        <end position="284"/>
    </location>
</feature>
<sequence>MIAMTRLKEAFLATIVIFTFYSYAVESTSLEFNPASFEKHTESALQDALKERKQNKPNRIPNKQRCNQPFHSGVCRNNLESALNDTNIKSGCRNLLKDTVLRDLCELGKPCTAQDFCRFICPEEQCSNIFDPSKCPEEMVKHFHYDPMDGECKIKEGQRSCGSGYETKEECEEACGELYEKREVKREASAACKYDFDCQNGGMCSDGKCICPSGFTGAKCESVACNPPCLNDGQCVDGKCQCTSKYTGQTCETPFCKDPCLNNGTCLDGDSCKCPDGFMGRTCSRNYCDDFCLNGGVCEEGNKCKCPITYLRQLDPHCGKSICENCGIGGYCASEQDTIKCVCQPGWKGANCDEEDSAEMVINKGVCLSTVEDVLRDPATRFNGFTTQKERDYCVNYLKDLSSHCSEIRPFHNYTKATCYHFCNEQQTNNLCEQIYDSTNCAPQTKYGYDKSVKKCVEFSFSGCLGNRNNYDSMADCEARHNSISGLMNTTALLLPLNKTCYVRGKVHYNTFDGLNYNLLTGCSYYLVHDSDPSSKFDIIVHNDPTINYNTTVKRRVTVVADGKTVELGQKIGDMFIVQIKDGNGDKKMVQLPYEGVPRISEAGRYVMVVTAEGAVIKFDGKEDISITLPETFSPDSKHNHDISGLCGNMDGDISTDLIDYTHTKRATPQKFAALYQTDAGTCKEKLKMSDLFYNPQDNAELVYQYAETKCDIINTDAFKPCHSKIPPDQYKIICMQDMVNCNFDLRGDECLCNALSLYARVCHNYGVEVSWRKPDLCPITCKSNMQYYDCGSACPKTCDNMMSMTKCPSDCVDGCNCPPDMYFDKEYERCVKREQCSCYWDGVHYAHLSLRRGDVEDCTCNGGLWKCEKKAYAATCTVYGDPHIKTFDGKRYDMFGKCSYVLVDHCHYGNSPKEFEIITKNTDCKNDDLGISCIRNILVNLTSINTRVALGSSLKNGRRLPSVIINGEDQKFYLNKDLLVEYVSEESVYVHYRRKDMRIQWTGENIYISVSSDYQNQTCGLCGTYNFNKEDDFHTRSDATETRVIPFTESWIYSDKDVSQDPSVCHTTGWDTTEAPCNVFRQYESYAESSCSLIKDPEGPFKACHSVVPPSSHYKICKDDGCKCQKCYCNIVAAYAKACMDKGVPIDGWRERTEDCMLQCSGNKVLRQCNTDKTGHNLRCPATCQDFSMNSTETCQSRGCIEGCYCPDGFYENNKHECVAKQECPCTHNGMLYSFGQTRKEDCNTCTCMGGEFVCTKDNCEEQCESRGLVYSACGKTCDNFMLNDADLRCTSGCFCKEGKVLHENGTCVDPTTQCQCKEADRYFNQGEISPSDCSKQCNGDRTWKTISNEHAKPQYDCAAWGQMHYRTFDGRMYKFDGGMCEYLLMSDCRSDPSKDYCDINSASINVKISNKRCQNSYEAYMCKQVAIDLQTPEGKVEIVMMQEEVTVKRGITVMKFEKGSYPQPQTAVMNGVEVFKVGVYLIVRAYLLDYTVKYDQQNRVYVVPGKKHVSSGIFSGLCGDFNGKTEDDFRRLDNAMADNALQFGKSWADSSSACELTETDTCQQNPDRQAWAQKGCNVIRTGNFTACHDTVDPSTYIESCQQETCLCKQGGDCACFCSALAAYVQECNRHGIPIYWRREGLCRLDCCDPCGHSYGYYKDNMIPKTCDDQKQTCDSNHRCCRGPVVEGCGCPNGTYDDGNKCQEFNSSMTVPCSSSVIIPSTSIQPSTSSQIISSTSPIESSSSPIESSSPAPSSSLSSSISPSTSIHPPHLRLQQ</sequence>
<evidence type="ECO:0000313" key="13">
    <source>
        <dbReference type="Proteomes" id="UP000594262"/>
    </source>
</evidence>
<evidence type="ECO:0000259" key="9">
    <source>
        <dbReference type="PROSITE" id="PS50184"/>
    </source>
</evidence>
<dbReference type="InterPro" id="IPR000742">
    <property type="entry name" value="EGF"/>
</dbReference>
<dbReference type="Pfam" id="PF00094">
    <property type="entry name" value="VWD"/>
    <property type="match status" value="3"/>
</dbReference>
<evidence type="ECO:0000259" key="11">
    <source>
        <dbReference type="PROSITE" id="PS51233"/>
    </source>
</evidence>
<feature type="domain" description="BPTI/Kunitz inhibitor" evidence="10">
    <location>
        <begin position="432"/>
        <end position="481"/>
    </location>
</feature>
<feature type="disulfide bond" evidence="6">
    <location>
        <begin position="274"/>
        <end position="283"/>
    </location>
</feature>
<evidence type="ECO:0000256" key="6">
    <source>
        <dbReference type="PROSITE-ProRule" id="PRU00076"/>
    </source>
</evidence>
<feature type="domain" description="EGF-like" evidence="8">
    <location>
        <begin position="188"/>
        <end position="221"/>
    </location>
</feature>
<dbReference type="PROSITE" id="PS00280">
    <property type="entry name" value="BPTI_KUNITZ_1"/>
    <property type="match status" value="1"/>
</dbReference>
<dbReference type="PROSITE" id="PS00022">
    <property type="entry name" value="EGF_1"/>
    <property type="match status" value="2"/>
</dbReference>
<evidence type="ECO:0000259" key="8">
    <source>
        <dbReference type="PROSITE" id="PS50026"/>
    </source>
</evidence>
<proteinExistence type="predicted"/>
<dbReference type="PROSITE" id="PS01186">
    <property type="entry name" value="EGF_2"/>
    <property type="match status" value="2"/>
</dbReference>
<evidence type="ECO:0000256" key="2">
    <source>
        <dbReference type="ARBA" id="ARBA00022737"/>
    </source>
</evidence>
<dbReference type="CDD" id="cd00109">
    <property type="entry name" value="Kunitz-type"/>
    <property type="match status" value="1"/>
</dbReference>
<dbReference type="EnsemblMetazoa" id="CLYHEMT008516.3">
    <property type="protein sequence ID" value="CLYHEMP008516.3"/>
    <property type="gene ID" value="CLYHEMG008516"/>
</dbReference>
<dbReference type="GO" id="GO:0031012">
    <property type="term" value="C:extracellular matrix"/>
    <property type="evidence" value="ECO:0007669"/>
    <property type="project" value="TreeGrafter"/>
</dbReference>
<dbReference type="SMART" id="SM00215">
    <property type="entry name" value="VWC_out"/>
    <property type="match status" value="2"/>
</dbReference>
<feature type="disulfide bond" evidence="6">
    <location>
        <begin position="211"/>
        <end position="220"/>
    </location>
</feature>
<feature type="compositionally biased region" description="Low complexity" evidence="7">
    <location>
        <begin position="1723"/>
        <end position="1770"/>
    </location>
</feature>
<dbReference type="PROSITE" id="PS50279">
    <property type="entry name" value="BPTI_KUNITZ_2"/>
    <property type="match status" value="1"/>
</dbReference>
<keyword evidence="13" id="KW-1185">Reference proteome</keyword>
<dbReference type="InterPro" id="IPR001007">
    <property type="entry name" value="VWF_dom"/>
</dbReference>
<dbReference type="InterPro" id="IPR050780">
    <property type="entry name" value="Mucin_vWF_Thrombospondin_sf"/>
</dbReference>
<evidence type="ECO:0000256" key="1">
    <source>
        <dbReference type="ARBA" id="ARBA00022690"/>
    </source>
</evidence>
<keyword evidence="5" id="KW-0325">Glycoprotein</keyword>
<feature type="domain" description="VWFD" evidence="11">
    <location>
        <begin position="875"/>
        <end position="1061"/>
    </location>
</feature>
<dbReference type="SMART" id="SM00216">
    <property type="entry name" value="VWD"/>
    <property type="match status" value="3"/>
</dbReference>
<name>A0A7M5V2C1_9CNID</name>
<feature type="disulfide bond" evidence="6">
    <location>
        <begin position="256"/>
        <end position="266"/>
    </location>
</feature>
<keyword evidence="6" id="KW-0245">EGF-like domain</keyword>
<dbReference type="InterPro" id="IPR002223">
    <property type="entry name" value="Kunitz_BPTI"/>
</dbReference>
<evidence type="ECO:0000259" key="10">
    <source>
        <dbReference type="PROSITE" id="PS50279"/>
    </source>
</evidence>
<dbReference type="Pfam" id="PF01826">
    <property type="entry name" value="TIL"/>
    <property type="match status" value="2"/>
</dbReference>
<dbReference type="InterPro" id="IPR001846">
    <property type="entry name" value="VWF_type-D"/>
</dbReference>
<feature type="domain" description="EGF-like" evidence="8">
    <location>
        <begin position="314"/>
        <end position="353"/>
    </location>
</feature>
<feature type="domain" description="VWFD" evidence="11">
    <location>
        <begin position="1357"/>
        <end position="1557"/>
    </location>
</feature>
<dbReference type="Gene3D" id="2.10.25.10">
    <property type="entry name" value="Laminin"/>
    <property type="match status" value="5"/>
</dbReference>